<protein>
    <submittedName>
        <fullName evidence="1">Uncharacterized protein</fullName>
    </submittedName>
</protein>
<sequence>MVSYEIIADHLTASTRTSAVTAGTTAIEILVLYGCADRAASATSTSGPERGL</sequence>
<reference evidence="2" key="2">
    <citation type="submission" date="2015-01" db="EMBL/GenBank/DDBJ databases">
        <title>Evolutionary Origins and Diversification of the Mycorrhizal Mutualists.</title>
        <authorList>
            <consortium name="DOE Joint Genome Institute"/>
            <consortium name="Mycorrhizal Genomics Consortium"/>
            <person name="Kohler A."/>
            <person name="Kuo A."/>
            <person name="Nagy L.G."/>
            <person name="Floudas D."/>
            <person name="Copeland A."/>
            <person name="Barry K.W."/>
            <person name="Cichocki N."/>
            <person name="Veneault-Fourrey C."/>
            <person name="LaButti K."/>
            <person name="Lindquist E.A."/>
            <person name="Lipzen A."/>
            <person name="Lundell T."/>
            <person name="Morin E."/>
            <person name="Murat C."/>
            <person name="Riley R."/>
            <person name="Ohm R."/>
            <person name="Sun H."/>
            <person name="Tunlid A."/>
            <person name="Henrissat B."/>
            <person name="Grigoriev I.V."/>
            <person name="Hibbett D.S."/>
            <person name="Martin F."/>
        </authorList>
    </citation>
    <scope>NUCLEOTIDE SEQUENCE [LARGE SCALE GENOMIC DNA]</scope>
    <source>
        <strain evidence="2">Marx 270</strain>
    </source>
</reference>
<proteinExistence type="predicted"/>
<organism evidence="1 2">
    <name type="scientific">Pisolithus tinctorius Marx 270</name>
    <dbReference type="NCBI Taxonomy" id="870435"/>
    <lineage>
        <taxon>Eukaryota</taxon>
        <taxon>Fungi</taxon>
        <taxon>Dikarya</taxon>
        <taxon>Basidiomycota</taxon>
        <taxon>Agaricomycotina</taxon>
        <taxon>Agaricomycetes</taxon>
        <taxon>Agaricomycetidae</taxon>
        <taxon>Boletales</taxon>
        <taxon>Sclerodermatineae</taxon>
        <taxon>Pisolithaceae</taxon>
        <taxon>Pisolithus</taxon>
    </lineage>
</organism>
<evidence type="ECO:0000313" key="2">
    <source>
        <dbReference type="Proteomes" id="UP000054217"/>
    </source>
</evidence>
<gene>
    <name evidence="1" type="ORF">M404DRAFT_999613</name>
</gene>
<keyword evidence="2" id="KW-1185">Reference proteome</keyword>
<accession>A0A0C3PCY0</accession>
<dbReference type="AlphaFoldDB" id="A0A0C3PCY0"/>
<dbReference type="Proteomes" id="UP000054217">
    <property type="component" value="Unassembled WGS sequence"/>
</dbReference>
<evidence type="ECO:0000313" key="1">
    <source>
        <dbReference type="EMBL" id="KIO05901.1"/>
    </source>
</evidence>
<reference evidence="1 2" key="1">
    <citation type="submission" date="2014-04" db="EMBL/GenBank/DDBJ databases">
        <authorList>
            <consortium name="DOE Joint Genome Institute"/>
            <person name="Kuo A."/>
            <person name="Kohler A."/>
            <person name="Costa M.D."/>
            <person name="Nagy L.G."/>
            <person name="Floudas D."/>
            <person name="Copeland A."/>
            <person name="Barry K.W."/>
            <person name="Cichocki N."/>
            <person name="Veneault-Fourrey C."/>
            <person name="LaButti K."/>
            <person name="Lindquist E.A."/>
            <person name="Lipzen A."/>
            <person name="Lundell T."/>
            <person name="Morin E."/>
            <person name="Murat C."/>
            <person name="Sun H."/>
            <person name="Tunlid A."/>
            <person name="Henrissat B."/>
            <person name="Grigoriev I.V."/>
            <person name="Hibbett D.S."/>
            <person name="Martin F."/>
            <person name="Nordberg H.P."/>
            <person name="Cantor M.N."/>
            <person name="Hua S.X."/>
        </authorList>
    </citation>
    <scope>NUCLEOTIDE SEQUENCE [LARGE SCALE GENOMIC DNA]</scope>
    <source>
        <strain evidence="1 2">Marx 270</strain>
    </source>
</reference>
<dbReference type="HOGENOM" id="CLU_3088214_0_0_1"/>
<dbReference type="InParanoid" id="A0A0C3PCY0"/>
<dbReference type="EMBL" id="KN831965">
    <property type="protein sequence ID" value="KIO05901.1"/>
    <property type="molecule type" value="Genomic_DNA"/>
</dbReference>
<name>A0A0C3PCY0_PISTI</name>